<keyword evidence="2" id="KW-0812">Transmembrane</keyword>
<dbReference type="AlphaFoldDB" id="A0A674NV35"/>
<dbReference type="PANTHER" id="PTHR37860">
    <property type="entry name" value="AGAP008810-PA"/>
    <property type="match status" value="1"/>
</dbReference>
<dbReference type="Pfam" id="PF21013">
    <property type="entry name" value="LOC400499"/>
    <property type="match status" value="2"/>
</dbReference>
<protein>
    <submittedName>
        <fullName evidence="3">Uncharacterized protein</fullName>
    </submittedName>
</protein>
<feature type="region of interest" description="Disordered" evidence="1">
    <location>
        <begin position="419"/>
        <end position="470"/>
    </location>
</feature>
<dbReference type="InterPro" id="IPR048484">
    <property type="entry name" value="LOC400499-like"/>
</dbReference>
<keyword evidence="2" id="KW-1133">Transmembrane helix</keyword>
<dbReference type="PANTHER" id="PTHR37860:SF2">
    <property type="entry name" value="VITELLOGENIN DOMAIN-CONTAINING PROTEIN"/>
    <property type="match status" value="1"/>
</dbReference>
<dbReference type="GeneTree" id="ENSGT00440000038757"/>
<keyword evidence="2" id="KW-0472">Membrane</keyword>
<feature type="transmembrane region" description="Helical" evidence="2">
    <location>
        <begin position="484"/>
        <end position="505"/>
    </location>
</feature>
<reference evidence="3" key="3">
    <citation type="submission" date="2025-09" db="UniProtKB">
        <authorList>
            <consortium name="Ensembl"/>
        </authorList>
    </citation>
    <scope>IDENTIFICATION</scope>
</reference>
<evidence type="ECO:0000313" key="3">
    <source>
        <dbReference type="Ensembl" id="ENSTRUP00000077462.1"/>
    </source>
</evidence>
<reference evidence="3" key="2">
    <citation type="submission" date="2025-08" db="UniProtKB">
        <authorList>
            <consortium name="Ensembl"/>
        </authorList>
    </citation>
    <scope>IDENTIFICATION</scope>
</reference>
<reference evidence="3 4" key="1">
    <citation type="journal article" date="2011" name="Genome Biol. Evol.">
        <title>Integration of the genetic map and genome assembly of fugu facilitates insights into distinct features of genome evolution in teleosts and mammals.</title>
        <authorList>
            <person name="Kai W."/>
            <person name="Kikuchi K."/>
            <person name="Tohari S."/>
            <person name="Chew A.K."/>
            <person name="Tay A."/>
            <person name="Fujiwara A."/>
            <person name="Hosoya S."/>
            <person name="Suetake H."/>
            <person name="Naruse K."/>
            <person name="Brenner S."/>
            <person name="Suzuki Y."/>
            <person name="Venkatesh B."/>
        </authorList>
    </citation>
    <scope>NUCLEOTIDE SEQUENCE [LARGE SCALE GENOMIC DNA]</scope>
</reference>
<accession>A0A674NV35</accession>
<dbReference type="Proteomes" id="UP000005226">
    <property type="component" value="Chromosome 22"/>
</dbReference>
<evidence type="ECO:0000256" key="1">
    <source>
        <dbReference type="SAM" id="MobiDB-lite"/>
    </source>
</evidence>
<evidence type="ECO:0000256" key="2">
    <source>
        <dbReference type="SAM" id="Phobius"/>
    </source>
</evidence>
<proteinExistence type="predicted"/>
<dbReference type="Ensembl" id="ENSTRUT00000064649.1">
    <property type="protein sequence ID" value="ENSTRUP00000077462.1"/>
    <property type="gene ID" value="ENSTRUG00000031726.1"/>
</dbReference>
<keyword evidence="4" id="KW-1185">Reference proteome</keyword>
<name>A0A674NV35_TAKRU</name>
<evidence type="ECO:0000313" key="4">
    <source>
        <dbReference type="Proteomes" id="UP000005226"/>
    </source>
</evidence>
<organism evidence="3 4">
    <name type="scientific">Takifugu rubripes</name>
    <name type="common">Japanese pufferfish</name>
    <name type="synonym">Fugu rubripes</name>
    <dbReference type="NCBI Taxonomy" id="31033"/>
    <lineage>
        <taxon>Eukaryota</taxon>
        <taxon>Metazoa</taxon>
        <taxon>Chordata</taxon>
        <taxon>Craniata</taxon>
        <taxon>Vertebrata</taxon>
        <taxon>Euteleostomi</taxon>
        <taxon>Actinopterygii</taxon>
        <taxon>Neopterygii</taxon>
        <taxon>Teleostei</taxon>
        <taxon>Neoteleostei</taxon>
        <taxon>Acanthomorphata</taxon>
        <taxon>Eupercaria</taxon>
        <taxon>Tetraodontiformes</taxon>
        <taxon>Tetradontoidea</taxon>
        <taxon>Tetraodontidae</taxon>
        <taxon>Takifugu</taxon>
    </lineage>
</organism>
<sequence length="506" mass="57439">MLGARMLGLMEQRGSVWNSALRLKYGLGGDARNLLQECYTTQRVRSERDANLTNVMRADHEFYCSNTAPVNHKIHLRHEESHSHIKSTLDVSYGKHWDEINNKRTLFLSQSFKNQSTQNHTSYTLEVNTGNYSSPEWLRKAFSNLAALFQFNLQVPERSLNYRTQLLHSHLRQPNSESSTHLKINYNDLMPLVAGIHWKSPHKHSPQKKWEGMFNMDSPWLHVYTAHKLSLLQQRTFRLTSELTASKWLSVRHLLLEAFLVDGDREKEARLKIYTPAVTYIRAAGWGVAEKRNVKASASLVTLWTPPLRGNISLENSKLSHTLHVASAYGKHNLSLSAALNHVDKGLSKRQVMLKITHERPKSPTAELELEGAIEVLRRDERMYQKSATLQLRSALTPMHLLCLVTMITAHFGATQTALPDLPSHSPPAGDLHLGPPERPLHPGVQGPFPGQQRDQPRAHSGVPPTEPFRESSKASWIKQKVGFFNFCSVSVGFIFAGLIFRFVLR</sequence>
<dbReference type="InParanoid" id="A0A674NV35"/>